<dbReference type="Proteomes" id="UP001342314">
    <property type="component" value="Unassembled WGS sequence"/>
</dbReference>
<protein>
    <recommendedName>
        <fullName evidence="5">Thaumatin-like protein</fullName>
    </recommendedName>
</protein>
<dbReference type="PROSITE" id="PS51367">
    <property type="entry name" value="THAUMATIN_2"/>
    <property type="match status" value="1"/>
</dbReference>
<evidence type="ECO:0000313" key="3">
    <source>
        <dbReference type="EMBL" id="GJN89983.1"/>
    </source>
</evidence>
<accession>A0AAV5GIJ9</accession>
<name>A0AAV5GIJ9_9BASI</name>
<dbReference type="PANTHER" id="PTHR31048">
    <property type="entry name" value="OS03G0233200 PROTEIN"/>
    <property type="match status" value="1"/>
</dbReference>
<dbReference type="AlphaFoldDB" id="A0AAV5GIJ9"/>
<evidence type="ECO:0000256" key="2">
    <source>
        <dbReference type="SAM" id="SignalP"/>
    </source>
</evidence>
<evidence type="ECO:0000256" key="1">
    <source>
        <dbReference type="PIRSR" id="PIRSR002703-1"/>
    </source>
</evidence>
<keyword evidence="2" id="KW-0732">Signal</keyword>
<feature type="chain" id="PRO_5043686000" description="Thaumatin-like protein" evidence="2">
    <location>
        <begin position="21"/>
        <end position="248"/>
    </location>
</feature>
<gene>
    <name evidence="3" type="ORF">Rhopal_002972-T1</name>
</gene>
<feature type="disulfide bond" evidence="1">
    <location>
        <begin position="149"/>
        <end position="219"/>
    </location>
</feature>
<evidence type="ECO:0008006" key="5">
    <source>
        <dbReference type="Google" id="ProtNLM"/>
    </source>
</evidence>
<dbReference type="PRINTS" id="PR00347">
    <property type="entry name" value="THAUMATIN"/>
</dbReference>
<dbReference type="Pfam" id="PF00314">
    <property type="entry name" value="Thaumatin"/>
    <property type="match status" value="1"/>
</dbReference>
<dbReference type="InterPro" id="IPR037176">
    <property type="entry name" value="Osmotin/thaumatin-like_sf"/>
</dbReference>
<reference evidence="3 4" key="1">
    <citation type="submission" date="2021-12" db="EMBL/GenBank/DDBJ databases">
        <title>High titer production of polyol ester of fatty acids by Rhodotorula paludigena BS15 towards product separation-free biomass refinery.</title>
        <authorList>
            <person name="Mano J."/>
            <person name="Ono H."/>
            <person name="Tanaka T."/>
            <person name="Naito K."/>
            <person name="Sushida H."/>
            <person name="Ike M."/>
            <person name="Tokuyasu K."/>
            <person name="Kitaoka M."/>
        </authorList>
    </citation>
    <scope>NUCLEOTIDE SEQUENCE [LARGE SCALE GENOMIC DNA]</scope>
    <source>
        <strain evidence="3 4">BS15</strain>
    </source>
</reference>
<keyword evidence="1" id="KW-1015">Disulfide bond</keyword>
<sequence>MYPPASFFALALAAAGTASARTFTVTNNCPYTIWPAIFTSAGPVPAHSTGWEAAPGNTVSFRVDQGWNGRIWGRTQCNFGGQGLPTDCVTGGCNGGLECDARTGTGVPPATLGEWNLASDQDWYDVSNVDGVNLPMAITNTAGCPAPDCANSHGIISACPKSLKVVNPQGEAVGCKTACSANLDGIPQDSANCCLGSHDKPETCPASGVQYYDIFKKSCPDAYAYAWHALYFDLSKEANGLRHVMTGP</sequence>
<keyword evidence="4" id="KW-1185">Reference proteome</keyword>
<proteinExistence type="predicted"/>
<dbReference type="PIRSF" id="PIRSF002703">
    <property type="entry name" value="Thaumatin"/>
    <property type="match status" value="1"/>
</dbReference>
<dbReference type="SUPFAM" id="SSF49870">
    <property type="entry name" value="Osmotin, thaumatin-like protein"/>
    <property type="match status" value="1"/>
</dbReference>
<organism evidence="3 4">
    <name type="scientific">Rhodotorula paludigena</name>
    <dbReference type="NCBI Taxonomy" id="86838"/>
    <lineage>
        <taxon>Eukaryota</taxon>
        <taxon>Fungi</taxon>
        <taxon>Dikarya</taxon>
        <taxon>Basidiomycota</taxon>
        <taxon>Pucciniomycotina</taxon>
        <taxon>Microbotryomycetes</taxon>
        <taxon>Sporidiobolales</taxon>
        <taxon>Sporidiobolaceae</taxon>
        <taxon>Rhodotorula</taxon>
    </lineage>
</organism>
<dbReference type="SMART" id="SM00205">
    <property type="entry name" value="THN"/>
    <property type="match status" value="1"/>
</dbReference>
<evidence type="ECO:0000313" key="4">
    <source>
        <dbReference type="Proteomes" id="UP001342314"/>
    </source>
</evidence>
<feature type="disulfide bond" evidence="1">
    <location>
        <begin position="194"/>
        <end position="204"/>
    </location>
</feature>
<dbReference type="EMBL" id="BQKY01000006">
    <property type="protein sequence ID" value="GJN89983.1"/>
    <property type="molecule type" value="Genomic_DNA"/>
</dbReference>
<feature type="signal peptide" evidence="2">
    <location>
        <begin position="1"/>
        <end position="20"/>
    </location>
</feature>
<feature type="disulfide bond" evidence="1">
    <location>
        <begin position="179"/>
        <end position="193"/>
    </location>
</feature>
<feature type="disulfide bond" evidence="1">
    <location>
        <begin position="77"/>
        <end position="88"/>
    </location>
</feature>
<feature type="disulfide bond" evidence="1">
    <location>
        <begin position="159"/>
        <end position="175"/>
    </location>
</feature>
<dbReference type="Gene3D" id="2.60.110.10">
    <property type="entry name" value="Thaumatin"/>
    <property type="match status" value="1"/>
</dbReference>
<comment type="caution">
    <text evidence="3">The sequence shown here is derived from an EMBL/GenBank/DDBJ whole genome shotgun (WGS) entry which is preliminary data.</text>
</comment>
<feature type="disulfide bond" evidence="1">
    <location>
        <begin position="93"/>
        <end position="99"/>
    </location>
</feature>
<dbReference type="InterPro" id="IPR001938">
    <property type="entry name" value="Thaumatin"/>
</dbReference>